<protein>
    <submittedName>
        <fullName evidence="2">Uncharacterized protein</fullName>
    </submittedName>
</protein>
<reference evidence="2" key="1">
    <citation type="submission" date="2021-02" db="EMBL/GenBank/DDBJ databases">
        <authorList>
            <person name="Nowell W R."/>
        </authorList>
    </citation>
    <scope>NUCLEOTIDE SEQUENCE</scope>
</reference>
<dbReference type="Proteomes" id="UP000663848">
    <property type="component" value="Unassembled WGS sequence"/>
</dbReference>
<sequence length="62" mass="6975">MNAIRILQEGPYKPKYSDDNTQTVRIPSPSPSSPPPSSLLSFIKPKTLVYAVWHGDDELVYE</sequence>
<comment type="caution">
    <text evidence="2">The sequence shown here is derived from an EMBL/GenBank/DDBJ whole genome shotgun (WGS) entry which is preliminary data.</text>
</comment>
<evidence type="ECO:0000256" key="1">
    <source>
        <dbReference type="SAM" id="MobiDB-lite"/>
    </source>
</evidence>
<proteinExistence type="predicted"/>
<organism evidence="2 3">
    <name type="scientific">Rotaria socialis</name>
    <dbReference type="NCBI Taxonomy" id="392032"/>
    <lineage>
        <taxon>Eukaryota</taxon>
        <taxon>Metazoa</taxon>
        <taxon>Spiralia</taxon>
        <taxon>Gnathifera</taxon>
        <taxon>Rotifera</taxon>
        <taxon>Eurotatoria</taxon>
        <taxon>Bdelloidea</taxon>
        <taxon>Philodinida</taxon>
        <taxon>Philodinidae</taxon>
        <taxon>Rotaria</taxon>
    </lineage>
</organism>
<gene>
    <name evidence="2" type="ORF">QYT958_LOCUS37195</name>
</gene>
<dbReference type="AlphaFoldDB" id="A0A822A4J5"/>
<accession>A0A822A4J5</accession>
<feature type="region of interest" description="Disordered" evidence="1">
    <location>
        <begin position="9"/>
        <end position="38"/>
    </location>
</feature>
<feature type="non-terminal residue" evidence="2">
    <location>
        <position position="62"/>
    </location>
</feature>
<evidence type="ECO:0000313" key="3">
    <source>
        <dbReference type="Proteomes" id="UP000663848"/>
    </source>
</evidence>
<name>A0A822A4J5_9BILA</name>
<dbReference type="EMBL" id="CAJOBR010030659">
    <property type="protein sequence ID" value="CAF4991940.1"/>
    <property type="molecule type" value="Genomic_DNA"/>
</dbReference>
<feature type="compositionally biased region" description="Pro residues" evidence="1">
    <location>
        <begin position="28"/>
        <end position="37"/>
    </location>
</feature>
<evidence type="ECO:0000313" key="2">
    <source>
        <dbReference type="EMBL" id="CAF4991940.1"/>
    </source>
</evidence>